<name>A0A7X0J4D2_9SPHI</name>
<dbReference type="InterPro" id="IPR023214">
    <property type="entry name" value="HAD_sf"/>
</dbReference>
<dbReference type="SFLD" id="SFLDG01129">
    <property type="entry name" value="C1.5:_HAD__Beta-PGM__Phosphata"/>
    <property type="match status" value="1"/>
</dbReference>
<dbReference type="PANTHER" id="PTHR46470:SF2">
    <property type="entry name" value="GLYCERALDEHYDE 3-PHOSPHATE PHOSPHATASE"/>
    <property type="match status" value="1"/>
</dbReference>
<sequence length="215" mass="24417">MKNLALIYDLDDTIIPTRSIPSSTFKPVFDAIKYANQGVVPPNLLEQAFDDLWRMPFDIVASNFGFTDSMITAGRGALLNTDYQLTLVPFDDYQVVKEIMCKRFLVTTGITKLQQAKINSIFKDGDFDEIIIDDPYQENRLGKQNIFADIANRHEIEATQMWIIGDNPESEIKAGNALGMTTVQILRPGIKKTENSTYIINTFHELKDLIEKLYV</sequence>
<dbReference type="InterPro" id="IPR036412">
    <property type="entry name" value="HAD-like_sf"/>
</dbReference>
<evidence type="ECO:0000313" key="5">
    <source>
        <dbReference type="Proteomes" id="UP000521017"/>
    </source>
</evidence>
<gene>
    <name evidence="4" type="ORF">HDF25_003094</name>
</gene>
<protein>
    <submittedName>
        <fullName evidence="4">Putative hydrolase of the HAD superfamily</fullName>
    </submittedName>
</protein>
<evidence type="ECO:0000313" key="4">
    <source>
        <dbReference type="EMBL" id="MBB6500931.1"/>
    </source>
</evidence>
<dbReference type="SUPFAM" id="SSF56784">
    <property type="entry name" value="HAD-like"/>
    <property type="match status" value="1"/>
</dbReference>
<dbReference type="Pfam" id="PF13242">
    <property type="entry name" value="Hydrolase_like"/>
    <property type="match status" value="1"/>
</dbReference>
<dbReference type="PANTHER" id="PTHR46470">
    <property type="entry name" value="N-ACYLNEURAMINATE-9-PHOSPHATASE"/>
    <property type="match status" value="1"/>
</dbReference>
<comment type="caution">
    <text evidence="4">The sequence shown here is derived from an EMBL/GenBank/DDBJ whole genome shotgun (WGS) entry which is preliminary data.</text>
</comment>
<evidence type="ECO:0000256" key="1">
    <source>
        <dbReference type="ARBA" id="ARBA00022723"/>
    </source>
</evidence>
<dbReference type="InterPro" id="IPR051400">
    <property type="entry name" value="HAD-like_hydrolase"/>
</dbReference>
<dbReference type="EMBL" id="JACHCC010000008">
    <property type="protein sequence ID" value="MBB6500931.1"/>
    <property type="molecule type" value="Genomic_DNA"/>
</dbReference>
<proteinExistence type="predicted"/>
<dbReference type="GO" id="GO:0046872">
    <property type="term" value="F:metal ion binding"/>
    <property type="evidence" value="ECO:0007669"/>
    <property type="project" value="UniProtKB-KW"/>
</dbReference>
<reference evidence="4 5" key="1">
    <citation type="submission" date="2020-08" db="EMBL/GenBank/DDBJ databases">
        <title>Genomic Encyclopedia of Type Strains, Phase IV (KMG-V): Genome sequencing to study the core and pangenomes of soil and plant-associated prokaryotes.</title>
        <authorList>
            <person name="Whitman W."/>
        </authorList>
    </citation>
    <scope>NUCLEOTIDE SEQUENCE [LARGE SCALE GENOMIC DNA]</scope>
    <source>
        <strain evidence="4 5">M2T3</strain>
    </source>
</reference>
<evidence type="ECO:0000256" key="2">
    <source>
        <dbReference type="ARBA" id="ARBA00022801"/>
    </source>
</evidence>
<keyword evidence="2 4" id="KW-0378">Hydrolase</keyword>
<dbReference type="SFLD" id="SFLDS00003">
    <property type="entry name" value="Haloacid_Dehalogenase"/>
    <property type="match status" value="1"/>
</dbReference>
<dbReference type="RefSeq" id="WP_184626208.1">
    <property type="nucleotide sequence ID" value="NZ_JACHCC010000008.1"/>
</dbReference>
<keyword evidence="1" id="KW-0479">Metal-binding</keyword>
<dbReference type="Gene3D" id="3.40.50.1000">
    <property type="entry name" value="HAD superfamily/HAD-like"/>
    <property type="match status" value="1"/>
</dbReference>
<dbReference type="GO" id="GO:0016791">
    <property type="term" value="F:phosphatase activity"/>
    <property type="evidence" value="ECO:0007669"/>
    <property type="project" value="TreeGrafter"/>
</dbReference>
<dbReference type="Proteomes" id="UP000521017">
    <property type="component" value="Unassembled WGS sequence"/>
</dbReference>
<accession>A0A7X0J4D2</accession>
<evidence type="ECO:0000256" key="3">
    <source>
        <dbReference type="ARBA" id="ARBA00022842"/>
    </source>
</evidence>
<dbReference type="AlphaFoldDB" id="A0A7X0J4D2"/>
<keyword evidence="3" id="KW-0460">Magnesium</keyword>
<dbReference type="Gene3D" id="1.10.150.520">
    <property type="match status" value="1"/>
</dbReference>
<organism evidence="4 5">
    <name type="scientific">Pedobacter cryoconitis</name>
    <dbReference type="NCBI Taxonomy" id="188932"/>
    <lineage>
        <taxon>Bacteria</taxon>
        <taxon>Pseudomonadati</taxon>
        <taxon>Bacteroidota</taxon>
        <taxon>Sphingobacteriia</taxon>
        <taxon>Sphingobacteriales</taxon>
        <taxon>Sphingobacteriaceae</taxon>
        <taxon>Pedobacter</taxon>
    </lineage>
</organism>